<dbReference type="CDD" id="cd00167">
    <property type="entry name" value="SANT"/>
    <property type="match status" value="1"/>
</dbReference>
<evidence type="ECO:0000256" key="2">
    <source>
        <dbReference type="ARBA" id="ARBA00023125"/>
    </source>
</evidence>
<dbReference type="GO" id="GO:0003677">
    <property type="term" value="F:DNA binding"/>
    <property type="evidence" value="ECO:0007669"/>
    <property type="project" value="UniProtKB-KW"/>
</dbReference>
<comment type="subcellular location">
    <subcellularLocation>
        <location evidence="1">Nucleus</location>
    </subcellularLocation>
</comment>
<dbReference type="PROSITE" id="PS51293">
    <property type="entry name" value="SANT"/>
    <property type="match status" value="1"/>
</dbReference>
<evidence type="ECO:0000313" key="6">
    <source>
        <dbReference type="EMBL" id="ADY40103.1"/>
    </source>
</evidence>
<evidence type="ECO:0000256" key="1">
    <source>
        <dbReference type="ARBA" id="ARBA00004123"/>
    </source>
</evidence>
<dbReference type="Pfam" id="PF00249">
    <property type="entry name" value="Myb_DNA-binding"/>
    <property type="match status" value="1"/>
</dbReference>
<dbReference type="GO" id="GO:0005634">
    <property type="term" value="C:nucleus"/>
    <property type="evidence" value="ECO:0007669"/>
    <property type="project" value="UniProtKB-SubCell"/>
</dbReference>
<dbReference type="GO" id="GO:0007389">
    <property type="term" value="P:pattern specification process"/>
    <property type="evidence" value="ECO:0007669"/>
    <property type="project" value="TreeGrafter"/>
</dbReference>
<dbReference type="InterPro" id="IPR017884">
    <property type="entry name" value="SANT_dom"/>
</dbReference>
<dbReference type="EMBL" id="JI164193">
    <property type="protein sequence ID" value="ADY40103.1"/>
    <property type="molecule type" value="mRNA"/>
</dbReference>
<feature type="region of interest" description="Disordered" evidence="4">
    <location>
        <begin position="1"/>
        <end position="37"/>
    </location>
</feature>
<reference evidence="6" key="1">
    <citation type="journal article" date="2011" name="Genome Res.">
        <title>Deep small RNA sequencing from the nematode Ascaris reveals conservation, functional diversification, and novel developmental profiles.</title>
        <authorList>
            <person name="Wang J."/>
            <person name="Czech B."/>
            <person name="Crunk A."/>
            <person name="Wallace A."/>
            <person name="Mitreva M."/>
            <person name="Hannon G.J."/>
            <person name="Davis R.E."/>
        </authorList>
    </citation>
    <scope>NUCLEOTIDE SEQUENCE</scope>
</reference>
<feature type="compositionally biased region" description="Polar residues" evidence="4">
    <location>
        <begin position="10"/>
        <end position="35"/>
    </location>
</feature>
<dbReference type="InterPro" id="IPR055315">
    <property type="entry name" value="Cramped-like"/>
</dbReference>
<sequence>MSDEVAVASVASQQPTTSNSARIDTAPPNNATSGMSRRRLTFRPYSVAQAQANATSSAAPQSSALMTSDSSEVCVTSSTTLTTSTSSIAKTTRKWGQWNNSEIGLFYEGIKQYGKDFEQVARLMSRRKMNKDKEQIRNYYFNSYKLLKSTAPIDEELLGDVPRDARELFVVINGFEWKKRTGDAKFDPAKLRQLILEGSTSVRPKKKKQAVPIRTPACPALQKLFPSQKAEEPLPSHIFVYLSPRYEADRSYVESCAQNPLIRIRLAMTEHLCNIFKLLKMKWTHRLRKIDEELRTDEKDALSLTIYPDKTTRLGRLFVRYVEDSGPNAFCINRLRKELSQRCAEECDEHSNHSDAATTACSEGTHPDGVQVEVPNALYNESSSFVLNEVTLRAGLTEANVGDATATELFYLCGMEQKIYLQYSTNRSRNRAVEPWNIFVSLITRNYGENLCKILAEPETADEARQVMVTVEDRTRKRRISNSNESAALNTTQKLATTCGPKIAALVTADSSAAAGGGASANVCDQVVESENNAFMLQLESLQTKKRSKPYTQRAQSKRIGAHTAVSVANSVYDTPTHIAASYAPRYAQQSTAGPTACHLLPVQTYSMADEHSPTDFSHIITNANVANVPDGDRMMAGTPELGGYRPVVAATPTTRFAAEVLTSLTTQRQPTMVDQQCVGDPSNCEQREIYPKHASHPSGVQLHYVTEGPVHDVRGSDMRAQHSEDCNAYKQQTVHTTMDNSMMSVKQDEKTLTELSAVDLGVVVGSSLDMSPLKGSSNLPDDVRYSFEMMMQQNSVDYCRNFEQLLTSIDTPKKIP</sequence>
<evidence type="ECO:0000259" key="5">
    <source>
        <dbReference type="PROSITE" id="PS51293"/>
    </source>
</evidence>
<name>F1KQE9_ASCSU</name>
<keyword evidence="2" id="KW-0238">DNA-binding</keyword>
<dbReference type="Gene3D" id="1.20.58.1880">
    <property type="match status" value="1"/>
</dbReference>
<protein>
    <submittedName>
        <fullName evidence="6">Protein cramped-like protein</fullName>
    </submittedName>
</protein>
<evidence type="ECO:0000256" key="3">
    <source>
        <dbReference type="ARBA" id="ARBA00023242"/>
    </source>
</evidence>
<keyword evidence="3" id="KW-0539">Nucleus</keyword>
<proteinExistence type="evidence at transcript level"/>
<dbReference type="InterPro" id="IPR009057">
    <property type="entry name" value="Homeodomain-like_sf"/>
</dbReference>
<dbReference type="SUPFAM" id="SSF46689">
    <property type="entry name" value="Homeodomain-like"/>
    <property type="match status" value="1"/>
</dbReference>
<dbReference type="PANTHER" id="PTHR21677">
    <property type="entry name" value="CRAMPED PROTEIN"/>
    <property type="match status" value="1"/>
</dbReference>
<organism evidence="6">
    <name type="scientific">Ascaris suum</name>
    <name type="common">Pig roundworm</name>
    <name type="synonym">Ascaris lumbricoides</name>
    <dbReference type="NCBI Taxonomy" id="6253"/>
    <lineage>
        <taxon>Eukaryota</taxon>
        <taxon>Metazoa</taxon>
        <taxon>Ecdysozoa</taxon>
        <taxon>Nematoda</taxon>
        <taxon>Chromadorea</taxon>
        <taxon>Rhabditida</taxon>
        <taxon>Spirurina</taxon>
        <taxon>Ascaridomorpha</taxon>
        <taxon>Ascaridoidea</taxon>
        <taxon>Ascarididae</taxon>
        <taxon>Ascaris</taxon>
    </lineage>
</organism>
<dbReference type="SMART" id="SM00717">
    <property type="entry name" value="SANT"/>
    <property type="match status" value="1"/>
</dbReference>
<dbReference type="AlphaFoldDB" id="F1KQE9"/>
<accession>F1KQE9</accession>
<dbReference type="PANTHER" id="PTHR21677:SF1">
    <property type="entry name" value="PROTEIN CRAMPED-LIKE"/>
    <property type="match status" value="1"/>
</dbReference>
<evidence type="ECO:0000256" key="4">
    <source>
        <dbReference type="SAM" id="MobiDB-lite"/>
    </source>
</evidence>
<dbReference type="GO" id="GO:0003682">
    <property type="term" value="F:chromatin binding"/>
    <property type="evidence" value="ECO:0007669"/>
    <property type="project" value="InterPro"/>
</dbReference>
<dbReference type="InterPro" id="IPR001005">
    <property type="entry name" value="SANT/Myb"/>
</dbReference>
<feature type="domain" description="SANT" evidence="5">
    <location>
        <begin position="98"/>
        <end position="148"/>
    </location>
</feature>